<dbReference type="EMBL" id="SPHZ02000002">
    <property type="protein sequence ID" value="KAF0929896.1"/>
    <property type="molecule type" value="Genomic_DNA"/>
</dbReference>
<gene>
    <name evidence="1" type="ORF">E2562_026364</name>
</gene>
<dbReference type="AlphaFoldDB" id="A0A6G1EZ36"/>
<comment type="caution">
    <text evidence="1">The sequence shown here is derived from an EMBL/GenBank/DDBJ whole genome shotgun (WGS) entry which is preliminary data.</text>
</comment>
<name>A0A6G1EZ36_9ORYZ</name>
<proteinExistence type="predicted"/>
<protein>
    <submittedName>
        <fullName evidence="1">Uncharacterized protein</fullName>
    </submittedName>
</protein>
<dbReference type="Proteomes" id="UP000479710">
    <property type="component" value="Unassembled WGS sequence"/>
</dbReference>
<organism evidence="1 2">
    <name type="scientific">Oryza meyeriana var. granulata</name>
    <dbReference type="NCBI Taxonomy" id="110450"/>
    <lineage>
        <taxon>Eukaryota</taxon>
        <taxon>Viridiplantae</taxon>
        <taxon>Streptophyta</taxon>
        <taxon>Embryophyta</taxon>
        <taxon>Tracheophyta</taxon>
        <taxon>Spermatophyta</taxon>
        <taxon>Magnoliopsida</taxon>
        <taxon>Liliopsida</taxon>
        <taxon>Poales</taxon>
        <taxon>Poaceae</taxon>
        <taxon>BOP clade</taxon>
        <taxon>Oryzoideae</taxon>
        <taxon>Oryzeae</taxon>
        <taxon>Oryzinae</taxon>
        <taxon>Oryza</taxon>
        <taxon>Oryza meyeriana</taxon>
    </lineage>
</organism>
<evidence type="ECO:0000313" key="2">
    <source>
        <dbReference type="Proteomes" id="UP000479710"/>
    </source>
</evidence>
<sequence>MRVALEVWTTGAKRGKGAASSGGMKKVPVSSAKRGKRALNVSVSTEWREDSISNVSVIWIFIFIEQVIVFRFRHRYCNSMLNNRSINSSPVKARPTPSCHIFILLSNIHIFHSYNN</sequence>
<reference evidence="1 2" key="1">
    <citation type="submission" date="2019-11" db="EMBL/GenBank/DDBJ databases">
        <title>Whole genome sequence of Oryza granulata.</title>
        <authorList>
            <person name="Li W."/>
        </authorList>
    </citation>
    <scope>NUCLEOTIDE SEQUENCE [LARGE SCALE GENOMIC DNA]</scope>
    <source>
        <strain evidence="2">cv. Menghai</strain>
        <tissue evidence="1">Leaf</tissue>
    </source>
</reference>
<accession>A0A6G1EZ36</accession>
<evidence type="ECO:0000313" key="1">
    <source>
        <dbReference type="EMBL" id="KAF0929896.1"/>
    </source>
</evidence>
<dbReference type="OrthoDB" id="10498493at2759"/>
<keyword evidence="2" id="KW-1185">Reference proteome</keyword>